<proteinExistence type="inferred from homology"/>
<dbReference type="InterPro" id="IPR034660">
    <property type="entry name" value="DinB/YfiT-like"/>
</dbReference>
<organism evidence="3 4">
    <name type="scientific">Paenibacillus xanthanilyticus</name>
    <dbReference type="NCBI Taxonomy" id="1783531"/>
    <lineage>
        <taxon>Bacteria</taxon>
        <taxon>Bacillati</taxon>
        <taxon>Bacillota</taxon>
        <taxon>Bacilli</taxon>
        <taxon>Bacillales</taxon>
        <taxon>Paenibacillaceae</taxon>
        <taxon>Paenibacillus</taxon>
    </lineage>
</organism>
<dbReference type="EMBL" id="JBHSAM010000036">
    <property type="protein sequence ID" value="MFC4104276.1"/>
    <property type="molecule type" value="Genomic_DNA"/>
</dbReference>
<protein>
    <submittedName>
        <fullName evidence="3">DinB family protein</fullName>
    </submittedName>
</protein>
<reference evidence="4" key="1">
    <citation type="journal article" date="2019" name="Int. J. Syst. Evol. Microbiol.">
        <title>The Global Catalogue of Microorganisms (GCM) 10K type strain sequencing project: providing services to taxonomists for standard genome sequencing and annotation.</title>
        <authorList>
            <consortium name="The Broad Institute Genomics Platform"/>
            <consortium name="The Broad Institute Genome Sequencing Center for Infectious Disease"/>
            <person name="Wu L."/>
            <person name="Ma J."/>
        </authorList>
    </citation>
    <scope>NUCLEOTIDE SEQUENCE [LARGE SCALE GENOMIC DNA]</scope>
    <source>
        <strain evidence="4">IBRC-M 10987</strain>
    </source>
</reference>
<gene>
    <name evidence="3" type="ORF">ACFOZ8_32110</name>
</gene>
<dbReference type="RefSeq" id="WP_377722810.1">
    <property type="nucleotide sequence ID" value="NZ_JBHSAM010000036.1"/>
</dbReference>
<evidence type="ECO:0000313" key="4">
    <source>
        <dbReference type="Proteomes" id="UP001595715"/>
    </source>
</evidence>
<sequence>MFTTIPSFLEEWNNETLSTQRVLDTLTDASLQQRVAPDFRSMGQIAWHIATMIHEMLSQTGLKFDAPEGDEYAPASAKTIADTYRTASAGLAAAIQSQWTDASLAESSELYGALWVNAHTLRFLISHEIHHRGEMIILMRQAGLSVPGIYGPTREYWLERGMQPLV</sequence>
<comment type="similarity">
    <text evidence="1">Belongs to the DinB family.</text>
</comment>
<evidence type="ECO:0000313" key="3">
    <source>
        <dbReference type="EMBL" id="MFC4104276.1"/>
    </source>
</evidence>
<keyword evidence="2" id="KW-0479">Metal-binding</keyword>
<comment type="caution">
    <text evidence="3">The sequence shown here is derived from an EMBL/GenBank/DDBJ whole genome shotgun (WGS) entry which is preliminary data.</text>
</comment>
<dbReference type="Pfam" id="PF05163">
    <property type="entry name" value="DinB"/>
    <property type="match status" value="1"/>
</dbReference>
<evidence type="ECO:0000256" key="2">
    <source>
        <dbReference type="ARBA" id="ARBA00022723"/>
    </source>
</evidence>
<keyword evidence="4" id="KW-1185">Reference proteome</keyword>
<name>A0ABV8KE46_9BACL</name>
<accession>A0ABV8KE46</accession>
<evidence type="ECO:0000256" key="1">
    <source>
        <dbReference type="ARBA" id="ARBA00008635"/>
    </source>
</evidence>
<dbReference type="SUPFAM" id="SSF109854">
    <property type="entry name" value="DinB/YfiT-like putative metalloenzymes"/>
    <property type="match status" value="1"/>
</dbReference>
<dbReference type="InterPro" id="IPR007837">
    <property type="entry name" value="DinB"/>
</dbReference>
<dbReference type="Proteomes" id="UP001595715">
    <property type="component" value="Unassembled WGS sequence"/>
</dbReference>
<dbReference type="Gene3D" id="1.20.120.450">
    <property type="entry name" value="dinb family like domain"/>
    <property type="match status" value="1"/>
</dbReference>